<keyword evidence="8" id="KW-1185">Reference proteome</keyword>
<proteinExistence type="predicted"/>
<feature type="transmembrane region" description="Helical" evidence="5">
    <location>
        <begin position="62"/>
        <end position="85"/>
    </location>
</feature>
<dbReference type="PANTHER" id="PTHR45620:SF17">
    <property type="entry name" value="PDF RECEPTOR"/>
    <property type="match status" value="1"/>
</dbReference>
<feature type="transmembrane region" description="Helical" evidence="5">
    <location>
        <begin position="189"/>
        <end position="209"/>
    </location>
</feature>
<evidence type="ECO:0000313" key="7">
    <source>
        <dbReference type="EMBL" id="KAK7089337.1"/>
    </source>
</evidence>
<evidence type="ECO:0000256" key="4">
    <source>
        <dbReference type="ARBA" id="ARBA00023136"/>
    </source>
</evidence>
<evidence type="ECO:0000256" key="1">
    <source>
        <dbReference type="ARBA" id="ARBA00004141"/>
    </source>
</evidence>
<keyword evidence="4 5" id="KW-0472">Membrane</keyword>
<feature type="transmembrane region" description="Helical" evidence="5">
    <location>
        <begin position="221"/>
        <end position="244"/>
    </location>
</feature>
<feature type="transmembrane region" description="Helical" evidence="5">
    <location>
        <begin position="97"/>
        <end position="120"/>
    </location>
</feature>
<dbReference type="GO" id="GO:0007188">
    <property type="term" value="P:adenylate cyclase-modulating G protein-coupled receptor signaling pathway"/>
    <property type="evidence" value="ECO:0007669"/>
    <property type="project" value="TreeGrafter"/>
</dbReference>
<keyword evidence="2 5" id="KW-0812">Transmembrane</keyword>
<protein>
    <recommendedName>
        <fullName evidence="6">G-protein coupled receptors family 2 profile 2 domain-containing protein</fullName>
    </recommendedName>
</protein>
<evidence type="ECO:0000256" key="2">
    <source>
        <dbReference type="ARBA" id="ARBA00022692"/>
    </source>
</evidence>
<name>A0AAN9AM15_9CAEN</name>
<feature type="transmembrane region" description="Helical" evidence="5">
    <location>
        <begin position="21"/>
        <end position="42"/>
    </location>
</feature>
<dbReference type="InterPro" id="IPR050332">
    <property type="entry name" value="GPCR_2"/>
</dbReference>
<dbReference type="PROSITE" id="PS50261">
    <property type="entry name" value="G_PROTEIN_RECEP_F2_4"/>
    <property type="match status" value="1"/>
</dbReference>
<organism evidence="7 8">
    <name type="scientific">Littorina saxatilis</name>
    <dbReference type="NCBI Taxonomy" id="31220"/>
    <lineage>
        <taxon>Eukaryota</taxon>
        <taxon>Metazoa</taxon>
        <taxon>Spiralia</taxon>
        <taxon>Lophotrochozoa</taxon>
        <taxon>Mollusca</taxon>
        <taxon>Gastropoda</taxon>
        <taxon>Caenogastropoda</taxon>
        <taxon>Littorinimorpha</taxon>
        <taxon>Littorinoidea</taxon>
        <taxon>Littorinidae</taxon>
        <taxon>Littorina</taxon>
    </lineage>
</organism>
<dbReference type="Pfam" id="PF00002">
    <property type="entry name" value="7tm_2"/>
    <property type="match status" value="1"/>
</dbReference>
<dbReference type="Proteomes" id="UP001374579">
    <property type="component" value="Unassembled WGS sequence"/>
</dbReference>
<keyword evidence="3 5" id="KW-1133">Transmembrane helix</keyword>
<feature type="domain" description="G-protein coupled receptors family 2 profile 2" evidence="6">
    <location>
        <begin position="1"/>
        <end position="245"/>
    </location>
</feature>
<evidence type="ECO:0000313" key="8">
    <source>
        <dbReference type="Proteomes" id="UP001374579"/>
    </source>
</evidence>
<evidence type="ECO:0000256" key="5">
    <source>
        <dbReference type="SAM" id="Phobius"/>
    </source>
</evidence>
<sequence>MVIYSCFVTLQCMRVTLIKNFLVAILFQEHITLVLQALVYFARNERLPDIRCLFRNTSFCEALIASSKYFELTALCWLAVISYNQWCRSKPKLNNRFNFLTIFLIGWITPILPTAVWVGLMAHKDESDATKCWPGHNSKAEIAILEGSKLLFILIALGFLALNYFNLYHGREIINVEEVLKQRTESHMASCVWFWFTLAHVVYVSATHAQYHPLDFRSMTAWSYILTVLLSSGGLVAATCFCFVDQDVREMLKSYKP</sequence>
<dbReference type="InterPro" id="IPR000832">
    <property type="entry name" value="GPCR_2_secretin-like"/>
</dbReference>
<dbReference type="GO" id="GO:0007166">
    <property type="term" value="P:cell surface receptor signaling pathway"/>
    <property type="evidence" value="ECO:0007669"/>
    <property type="project" value="InterPro"/>
</dbReference>
<accession>A0AAN9AM15</accession>
<dbReference type="GO" id="GO:0005886">
    <property type="term" value="C:plasma membrane"/>
    <property type="evidence" value="ECO:0007669"/>
    <property type="project" value="TreeGrafter"/>
</dbReference>
<dbReference type="PANTHER" id="PTHR45620">
    <property type="entry name" value="PDF RECEPTOR-LIKE PROTEIN-RELATED"/>
    <property type="match status" value="1"/>
</dbReference>
<feature type="transmembrane region" description="Helical" evidence="5">
    <location>
        <begin position="150"/>
        <end position="168"/>
    </location>
</feature>
<gene>
    <name evidence="7" type="ORF">V1264_024176</name>
</gene>
<dbReference type="GO" id="GO:0008528">
    <property type="term" value="F:G protein-coupled peptide receptor activity"/>
    <property type="evidence" value="ECO:0007669"/>
    <property type="project" value="TreeGrafter"/>
</dbReference>
<dbReference type="AlphaFoldDB" id="A0AAN9AM15"/>
<comment type="subcellular location">
    <subcellularLocation>
        <location evidence="1">Membrane</location>
        <topology evidence="1">Multi-pass membrane protein</topology>
    </subcellularLocation>
</comment>
<reference evidence="7 8" key="1">
    <citation type="submission" date="2024-02" db="EMBL/GenBank/DDBJ databases">
        <title>Chromosome-scale genome assembly of the rough periwinkle Littorina saxatilis.</title>
        <authorList>
            <person name="De Jode A."/>
            <person name="Faria R."/>
            <person name="Formenti G."/>
            <person name="Sims Y."/>
            <person name="Smith T.P."/>
            <person name="Tracey A."/>
            <person name="Wood J.M.D."/>
            <person name="Zagrodzka Z.B."/>
            <person name="Johannesson K."/>
            <person name="Butlin R.K."/>
            <person name="Leder E.H."/>
        </authorList>
    </citation>
    <scope>NUCLEOTIDE SEQUENCE [LARGE SCALE GENOMIC DNA]</scope>
    <source>
        <strain evidence="7">Snail1</strain>
        <tissue evidence="7">Muscle</tissue>
    </source>
</reference>
<dbReference type="Gene3D" id="1.20.1070.10">
    <property type="entry name" value="Rhodopsin 7-helix transmembrane proteins"/>
    <property type="match status" value="1"/>
</dbReference>
<dbReference type="EMBL" id="JBAMIC010002155">
    <property type="protein sequence ID" value="KAK7089337.1"/>
    <property type="molecule type" value="Genomic_DNA"/>
</dbReference>
<evidence type="ECO:0000259" key="6">
    <source>
        <dbReference type="PROSITE" id="PS50261"/>
    </source>
</evidence>
<comment type="caution">
    <text evidence="7">The sequence shown here is derived from an EMBL/GenBank/DDBJ whole genome shotgun (WGS) entry which is preliminary data.</text>
</comment>
<dbReference type="InterPro" id="IPR017981">
    <property type="entry name" value="GPCR_2-like_7TM"/>
</dbReference>
<evidence type="ECO:0000256" key="3">
    <source>
        <dbReference type="ARBA" id="ARBA00022989"/>
    </source>
</evidence>